<proteinExistence type="predicted"/>
<evidence type="ECO:0000313" key="2">
    <source>
        <dbReference type="Proteomes" id="UP000244903"/>
    </source>
</evidence>
<dbReference type="KEGG" id="dpc:A6048_13990"/>
<protein>
    <submittedName>
        <fullName evidence="1">Uncharacterized protein</fullName>
    </submittedName>
</protein>
<dbReference type="EMBL" id="CP015453">
    <property type="protein sequence ID" value="AWH96416.1"/>
    <property type="molecule type" value="Genomic_DNA"/>
</dbReference>
<organism evidence="1 2">
    <name type="scientific">Dietzia psychralcaliphila</name>
    <dbReference type="NCBI Taxonomy" id="139021"/>
    <lineage>
        <taxon>Bacteria</taxon>
        <taxon>Bacillati</taxon>
        <taxon>Actinomycetota</taxon>
        <taxon>Actinomycetes</taxon>
        <taxon>Mycobacteriales</taxon>
        <taxon>Dietziaceae</taxon>
        <taxon>Dietzia</taxon>
    </lineage>
</organism>
<dbReference type="Proteomes" id="UP000244903">
    <property type="component" value="Chromosome"/>
</dbReference>
<evidence type="ECO:0000313" key="1">
    <source>
        <dbReference type="EMBL" id="AWH96416.1"/>
    </source>
</evidence>
<accession>A0AAD0NNX5</accession>
<name>A0AAD0NNX5_9ACTN</name>
<keyword evidence="2" id="KW-1185">Reference proteome</keyword>
<gene>
    <name evidence="1" type="ORF">A6048_13990</name>
</gene>
<sequence length="95" mass="9835">MCRGGAEVGAFGEHPVEVPRAGVCRDRAVSDGHRELVDDLLESGPVVEGPAGPSVFPARISAASTSPAYSANGRPSIVRATPLMPVIDDVLKVSR</sequence>
<reference evidence="1 2" key="1">
    <citation type="submission" date="2016-04" db="EMBL/GenBank/DDBJ databases">
        <title>Complete genome sequence of the haloalkaliphilic hydrocarbon-degrading bacterium Dietzia psychralcaliphila ILA-1T, isolated from a drain of a fish product-processing plant.</title>
        <authorList>
            <person name="Zhao J."/>
            <person name="Hu B."/>
            <person name="Geng S."/>
            <person name="Nie Y."/>
            <person name="Tang Y."/>
        </authorList>
    </citation>
    <scope>NUCLEOTIDE SEQUENCE [LARGE SCALE GENOMIC DNA]</scope>
    <source>
        <strain evidence="1 2">ILA-1</strain>
    </source>
</reference>
<dbReference type="AlphaFoldDB" id="A0AAD0NNX5"/>